<comment type="similarity">
    <text evidence="2">Belongs to the drug/metabolite transporter (DMT) superfamily. 10 TMS drug/metabolite exporter (DME) (TC 2.A.7.3) family.</text>
</comment>
<feature type="transmembrane region" description="Helical" evidence="6">
    <location>
        <begin position="271"/>
        <end position="289"/>
    </location>
</feature>
<feature type="domain" description="EamA" evidence="7">
    <location>
        <begin position="8"/>
        <end position="140"/>
    </location>
</feature>
<feature type="domain" description="EamA" evidence="7">
    <location>
        <begin position="151"/>
        <end position="284"/>
    </location>
</feature>
<evidence type="ECO:0000313" key="8">
    <source>
        <dbReference type="EMBL" id="MEC3862252.1"/>
    </source>
</evidence>
<sequence>MEQDRPVLGILLMLGFCAVAPLADAVAKILGPHVPIAQLLLVRFGVQFLILLPFMGRTGRDWRMSRRVAVLAFVRTILHILGIGMMVTALIYLPLADAVAIAFVLPFIMLLLGHYVLGEEVGMRRLSACAVGFAGTLLIVQPAFADVGWPALLPLGVALNFAVFMLLTRQIARDTDPIALQAVSGGMAMVVLIPLILVLPAGLLPGGKWVGVDMPTWGLLLVLGTLGTLGHLLMTWSLRFAPSATLAPMQYLEIPFATLFGWLVFADLPDGLAVVGILITVSAGLYILIRERAASRALAPNLAKPAPAAPAAE</sequence>
<evidence type="ECO:0000259" key="7">
    <source>
        <dbReference type="Pfam" id="PF00892"/>
    </source>
</evidence>
<accession>A0ABU6HIP0</accession>
<reference evidence="8 9" key="1">
    <citation type="submission" date="2024-01" db="EMBL/GenBank/DDBJ databases">
        <title>Mesobacterium rodlantinim sp. nov., isolated from shallow sea hydrothermal systems off Kueishantao Island.</title>
        <authorList>
            <person name="Su Z."/>
            <person name="Tang K."/>
        </authorList>
    </citation>
    <scope>NUCLEOTIDE SEQUENCE [LARGE SCALE GENOMIC DNA]</scope>
    <source>
        <strain evidence="8 9">TK19101</strain>
    </source>
</reference>
<name>A0ABU6HIP0_9RHOB</name>
<dbReference type="EMBL" id="JAYLLH010000019">
    <property type="protein sequence ID" value="MEC3862252.1"/>
    <property type="molecule type" value="Genomic_DNA"/>
</dbReference>
<feature type="transmembrane region" description="Helical" evidence="6">
    <location>
        <begin position="35"/>
        <end position="56"/>
    </location>
</feature>
<dbReference type="SUPFAM" id="SSF103481">
    <property type="entry name" value="Multidrug resistance efflux transporter EmrE"/>
    <property type="match status" value="2"/>
</dbReference>
<keyword evidence="5 6" id="KW-0472">Membrane</keyword>
<feature type="transmembrane region" description="Helical" evidence="6">
    <location>
        <begin position="151"/>
        <end position="168"/>
    </location>
</feature>
<feature type="transmembrane region" description="Helical" evidence="6">
    <location>
        <begin position="216"/>
        <end position="234"/>
    </location>
</feature>
<comment type="subcellular location">
    <subcellularLocation>
        <location evidence="1">Membrane</location>
        <topology evidence="1">Multi-pass membrane protein</topology>
    </subcellularLocation>
</comment>
<evidence type="ECO:0000256" key="4">
    <source>
        <dbReference type="ARBA" id="ARBA00022989"/>
    </source>
</evidence>
<evidence type="ECO:0000256" key="3">
    <source>
        <dbReference type="ARBA" id="ARBA00022692"/>
    </source>
</evidence>
<feature type="transmembrane region" description="Helical" evidence="6">
    <location>
        <begin position="98"/>
        <end position="117"/>
    </location>
</feature>
<dbReference type="Pfam" id="PF00892">
    <property type="entry name" value="EamA"/>
    <property type="match status" value="2"/>
</dbReference>
<feature type="transmembrane region" description="Helical" evidence="6">
    <location>
        <begin position="180"/>
        <end position="204"/>
    </location>
</feature>
<evidence type="ECO:0000256" key="1">
    <source>
        <dbReference type="ARBA" id="ARBA00004141"/>
    </source>
</evidence>
<keyword evidence="9" id="KW-1185">Reference proteome</keyword>
<feature type="transmembrane region" description="Helical" evidence="6">
    <location>
        <begin position="126"/>
        <end position="145"/>
    </location>
</feature>
<feature type="transmembrane region" description="Helical" evidence="6">
    <location>
        <begin position="68"/>
        <end position="92"/>
    </location>
</feature>
<evidence type="ECO:0000256" key="2">
    <source>
        <dbReference type="ARBA" id="ARBA00009853"/>
    </source>
</evidence>
<evidence type="ECO:0000313" key="9">
    <source>
        <dbReference type="Proteomes" id="UP001348149"/>
    </source>
</evidence>
<comment type="caution">
    <text evidence="8">The sequence shown here is derived from an EMBL/GenBank/DDBJ whole genome shotgun (WGS) entry which is preliminary data.</text>
</comment>
<keyword evidence="4 6" id="KW-1133">Transmembrane helix</keyword>
<gene>
    <name evidence="8" type="ORF">VK792_13240</name>
</gene>
<dbReference type="PANTHER" id="PTHR22911:SF6">
    <property type="entry name" value="SOLUTE CARRIER FAMILY 35 MEMBER G1"/>
    <property type="match status" value="1"/>
</dbReference>
<protein>
    <submittedName>
        <fullName evidence="8">DMT family transporter</fullName>
    </submittedName>
</protein>
<dbReference type="Proteomes" id="UP001348149">
    <property type="component" value="Unassembled WGS sequence"/>
</dbReference>
<dbReference type="InterPro" id="IPR037185">
    <property type="entry name" value="EmrE-like"/>
</dbReference>
<dbReference type="RefSeq" id="WP_326297990.1">
    <property type="nucleotide sequence ID" value="NZ_JAYLLH010000019.1"/>
</dbReference>
<evidence type="ECO:0000256" key="5">
    <source>
        <dbReference type="ARBA" id="ARBA00023136"/>
    </source>
</evidence>
<organism evidence="8 9">
    <name type="scientific">Mesobacterium hydrothermale</name>
    <dbReference type="NCBI Taxonomy" id="3111907"/>
    <lineage>
        <taxon>Bacteria</taxon>
        <taxon>Pseudomonadati</taxon>
        <taxon>Pseudomonadota</taxon>
        <taxon>Alphaproteobacteria</taxon>
        <taxon>Rhodobacterales</taxon>
        <taxon>Roseobacteraceae</taxon>
        <taxon>Mesobacterium</taxon>
    </lineage>
</organism>
<keyword evidence="3 6" id="KW-0812">Transmembrane</keyword>
<feature type="transmembrane region" description="Helical" evidence="6">
    <location>
        <begin position="246"/>
        <end position="265"/>
    </location>
</feature>
<proteinExistence type="inferred from homology"/>
<evidence type="ECO:0000256" key="6">
    <source>
        <dbReference type="SAM" id="Phobius"/>
    </source>
</evidence>
<dbReference type="InterPro" id="IPR000620">
    <property type="entry name" value="EamA_dom"/>
</dbReference>
<dbReference type="PANTHER" id="PTHR22911">
    <property type="entry name" value="ACYL-MALONYL CONDENSING ENZYME-RELATED"/>
    <property type="match status" value="1"/>
</dbReference>